<keyword evidence="1" id="KW-0479">Metal-binding</keyword>
<name>A0A8T0XE80_PANVG</name>
<evidence type="ECO:0000256" key="1">
    <source>
        <dbReference type="ARBA" id="ARBA00022723"/>
    </source>
</evidence>
<gene>
    <name evidence="6" type="ORF">PVAP13_1KG025100</name>
</gene>
<dbReference type="PANTHER" id="PTHR33680:SF7">
    <property type="entry name" value="OS02G0474200 PROTEIN"/>
    <property type="match status" value="1"/>
</dbReference>
<dbReference type="EMBL" id="CM029037">
    <property type="protein sequence ID" value="KAG2655623.1"/>
    <property type="molecule type" value="Genomic_DNA"/>
</dbReference>
<keyword evidence="7" id="KW-1185">Reference proteome</keyword>
<evidence type="ECO:0000259" key="5">
    <source>
        <dbReference type="PROSITE" id="PS51999"/>
    </source>
</evidence>
<dbReference type="PANTHER" id="PTHR33680">
    <property type="entry name" value="OS07G0190500 PROTEIN"/>
    <property type="match status" value="1"/>
</dbReference>
<dbReference type="PROSITE" id="PS51999">
    <property type="entry name" value="ZF_GRF"/>
    <property type="match status" value="1"/>
</dbReference>
<evidence type="ECO:0000256" key="3">
    <source>
        <dbReference type="ARBA" id="ARBA00022833"/>
    </source>
</evidence>
<evidence type="ECO:0000256" key="2">
    <source>
        <dbReference type="ARBA" id="ARBA00022771"/>
    </source>
</evidence>
<comment type="caution">
    <text evidence="6">The sequence shown here is derived from an EMBL/GenBank/DDBJ whole genome shotgun (WGS) entry which is preliminary data.</text>
</comment>
<accession>A0A8T0XE80</accession>
<dbReference type="Proteomes" id="UP000823388">
    <property type="component" value="Chromosome 1K"/>
</dbReference>
<protein>
    <recommendedName>
        <fullName evidence="5">GRF-type domain-containing protein</fullName>
    </recommendedName>
</protein>
<dbReference type="InterPro" id="IPR010666">
    <property type="entry name" value="Znf_GRF"/>
</dbReference>
<evidence type="ECO:0000313" key="7">
    <source>
        <dbReference type="Proteomes" id="UP000823388"/>
    </source>
</evidence>
<dbReference type="AlphaFoldDB" id="A0A8T0XE80"/>
<dbReference type="GO" id="GO:0008270">
    <property type="term" value="F:zinc ion binding"/>
    <property type="evidence" value="ECO:0007669"/>
    <property type="project" value="UniProtKB-KW"/>
</dbReference>
<evidence type="ECO:0000256" key="4">
    <source>
        <dbReference type="PROSITE-ProRule" id="PRU01343"/>
    </source>
</evidence>
<proteinExistence type="predicted"/>
<evidence type="ECO:0000313" key="6">
    <source>
        <dbReference type="EMBL" id="KAG2655623.1"/>
    </source>
</evidence>
<feature type="domain" description="GRF-type" evidence="5">
    <location>
        <begin position="23"/>
        <end position="68"/>
    </location>
</feature>
<keyword evidence="2 4" id="KW-0863">Zinc-finger</keyword>
<keyword evidence="3" id="KW-0862">Zinc</keyword>
<reference evidence="6" key="1">
    <citation type="submission" date="2020-05" db="EMBL/GenBank/DDBJ databases">
        <title>WGS assembly of Panicum virgatum.</title>
        <authorList>
            <person name="Lovell J.T."/>
            <person name="Jenkins J."/>
            <person name="Shu S."/>
            <person name="Juenger T.E."/>
            <person name="Schmutz J."/>
        </authorList>
    </citation>
    <scope>NUCLEOTIDE SEQUENCE</scope>
    <source>
        <strain evidence="6">AP13</strain>
    </source>
</reference>
<organism evidence="6 7">
    <name type="scientific">Panicum virgatum</name>
    <name type="common">Blackwell switchgrass</name>
    <dbReference type="NCBI Taxonomy" id="38727"/>
    <lineage>
        <taxon>Eukaryota</taxon>
        <taxon>Viridiplantae</taxon>
        <taxon>Streptophyta</taxon>
        <taxon>Embryophyta</taxon>
        <taxon>Tracheophyta</taxon>
        <taxon>Spermatophyta</taxon>
        <taxon>Magnoliopsida</taxon>
        <taxon>Liliopsida</taxon>
        <taxon>Poales</taxon>
        <taxon>Poaceae</taxon>
        <taxon>PACMAD clade</taxon>
        <taxon>Panicoideae</taxon>
        <taxon>Panicodae</taxon>
        <taxon>Paniceae</taxon>
        <taxon>Panicinae</taxon>
        <taxon>Panicum</taxon>
        <taxon>Panicum sect. Hiantes</taxon>
    </lineage>
</organism>
<sequence length="151" mass="16666">MAGESHASASDARSSGGVLLIICTDCGWRRVVRRPSQQPWSKGKVFYCCPNHKRDGSGCPFFYWEATYTDLLASKHKNWHCDESRMYGVNPGCMERINDAGAAWEEADGFNGNVWAKEHPGCVGIGKELVSLVKALCLICVCILFVSMLVC</sequence>
<dbReference type="Pfam" id="PF06839">
    <property type="entry name" value="Zn_ribbon_GRF"/>
    <property type="match status" value="1"/>
</dbReference>